<dbReference type="RefSeq" id="WP_073252990.1">
    <property type="nucleotide sequence ID" value="NZ_FQZQ01000013.1"/>
</dbReference>
<dbReference type="OrthoDB" id="8244198at2"/>
<name>A0A1M6M6X2_9RHOB</name>
<dbReference type="InterPro" id="IPR009506">
    <property type="entry name" value="YjiS-like"/>
</dbReference>
<organism evidence="2 3">
    <name type="scientific">Shimia gijangensis</name>
    <dbReference type="NCBI Taxonomy" id="1470563"/>
    <lineage>
        <taxon>Bacteria</taxon>
        <taxon>Pseudomonadati</taxon>
        <taxon>Pseudomonadota</taxon>
        <taxon>Alphaproteobacteria</taxon>
        <taxon>Rhodobacterales</taxon>
        <taxon>Roseobacteraceae</taxon>
    </lineage>
</organism>
<accession>A0A1M6M6X2</accession>
<dbReference type="AlphaFoldDB" id="A0A1M6M6X2"/>
<evidence type="ECO:0000313" key="2">
    <source>
        <dbReference type="EMBL" id="SHJ79192.1"/>
    </source>
</evidence>
<reference evidence="3" key="1">
    <citation type="submission" date="2016-11" db="EMBL/GenBank/DDBJ databases">
        <authorList>
            <person name="Varghese N."/>
            <person name="Submissions S."/>
        </authorList>
    </citation>
    <scope>NUCLEOTIDE SEQUENCE [LARGE SCALE GENOMIC DNA]</scope>
    <source>
        <strain evidence="3">DSM 100564</strain>
    </source>
</reference>
<evidence type="ECO:0000313" key="3">
    <source>
        <dbReference type="Proteomes" id="UP000183982"/>
    </source>
</evidence>
<dbReference type="Proteomes" id="UP000183982">
    <property type="component" value="Unassembled WGS sequence"/>
</dbReference>
<gene>
    <name evidence="2" type="ORF">SAMN05444000_11344</name>
</gene>
<sequence>MAYALTAVASDIGLIGRFRVFLNDYKAAAVRAAQYRKTVAELSGLSNHELADIGISRGQIEDIATAHANG</sequence>
<evidence type="ECO:0000259" key="1">
    <source>
        <dbReference type="Pfam" id="PF06568"/>
    </source>
</evidence>
<keyword evidence="3" id="KW-1185">Reference proteome</keyword>
<dbReference type="Pfam" id="PF06568">
    <property type="entry name" value="YjiS-like"/>
    <property type="match status" value="1"/>
</dbReference>
<feature type="domain" description="YjiS-like" evidence="1">
    <location>
        <begin position="27"/>
        <end position="61"/>
    </location>
</feature>
<dbReference type="EMBL" id="FQZQ01000013">
    <property type="protein sequence ID" value="SHJ79192.1"/>
    <property type="molecule type" value="Genomic_DNA"/>
</dbReference>
<protein>
    <recommendedName>
        <fullName evidence="1">YjiS-like domain-containing protein</fullName>
    </recommendedName>
</protein>
<proteinExistence type="predicted"/>